<sequence length="151" mass="16100">MEPGGEVTGVHHSLDYLLRSILGGGCQLLTATVLCLSGTAQATLPCLVLALNFRLPCLLCGTLPGLTTSGKKLSSSMIKDSRLSLLHWTTPVGSLLNSSLLGSPFKNPVQPPPSTAPTSENPGPSYHPGRSLFHHHLSLRFTLWRIIPPTQ</sequence>
<proteinExistence type="predicted"/>
<gene>
    <name evidence="2" type="ORF">ILYODFUR_039227</name>
</gene>
<dbReference type="EMBL" id="JAHRIQ010023070">
    <property type="protein sequence ID" value="MEQ2227595.1"/>
    <property type="molecule type" value="Genomic_DNA"/>
</dbReference>
<keyword evidence="3" id="KW-1185">Reference proteome</keyword>
<name>A0ABV0T3Z5_9TELE</name>
<dbReference type="Proteomes" id="UP001482620">
    <property type="component" value="Unassembled WGS sequence"/>
</dbReference>
<evidence type="ECO:0000313" key="3">
    <source>
        <dbReference type="Proteomes" id="UP001482620"/>
    </source>
</evidence>
<accession>A0ABV0T3Z5</accession>
<feature type="region of interest" description="Disordered" evidence="1">
    <location>
        <begin position="106"/>
        <end position="127"/>
    </location>
</feature>
<organism evidence="2 3">
    <name type="scientific">Ilyodon furcidens</name>
    <name type="common">goldbreast splitfin</name>
    <dbReference type="NCBI Taxonomy" id="33524"/>
    <lineage>
        <taxon>Eukaryota</taxon>
        <taxon>Metazoa</taxon>
        <taxon>Chordata</taxon>
        <taxon>Craniata</taxon>
        <taxon>Vertebrata</taxon>
        <taxon>Euteleostomi</taxon>
        <taxon>Actinopterygii</taxon>
        <taxon>Neopterygii</taxon>
        <taxon>Teleostei</taxon>
        <taxon>Neoteleostei</taxon>
        <taxon>Acanthomorphata</taxon>
        <taxon>Ovalentaria</taxon>
        <taxon>Atherinomorphae</taxon>
        <taxon>Cyprinodontiformes</taxon>
        <taxon>Goodeidae</taxon>
        <taxon>Ilyodon</taxon>
    </lineage>
</organism>
<evidence type="ECO:0000256" key="1">
    <source>
        <dbReference type="SAM" id="MobiDB-lite"/>
    </source>
</evidence>
<evidence type="ECO:0000313" key="2">
    <source>
        <dbReference type="EMBL" id="MEQ2227595.1"/>
    </source>
</evidence>
<comment type="caution">
    <text evidence="2">The sequence shown here is derived from an EMBL/GenBank/DDBJ whole genome shotgun (WGS) entry which is preliminary data.</text>
</comment>
<protein>
    <submittedName>
        <fullName evidence="2">Uncharacterized protein</fullName>
    </submittedName>
</protein>
<reference evidence="2 3" key="1">
    <citation type="submission" date="2021-06" db="EMBL/GenBank/DDBJ databases">
        <authorList>
            <person name="Palmer J.M."/>
        </authorList>
    </citation>
    <scope>NUCLEOTIDE SEQUENCE [LARGE SCALE GENOMIC DNA]</scope>
    <source>
        <strain evidence="3">if_2019</strain>
        <tissue evidence="2">Muscle</tissue>
    </source>
</reference>